<evidence type="ECO:0000313" key="5">
    <source>
        <dbReference type="Proteomes" id="UP000320209"/>
    </source>
</evidence>
<dbReference type="PANTHER" id="PTHR10434">
    <property type="entry name" value="1-ACYL-SN-GLYCEROL-3-PHOSPHATE ACYLTRANSFERASE"/>
    <property type="match status" value="1"/>
</dbReference>
<proteinExistence type="predicted"/>
<dbReference type="Proteomes" id="UP000320209">
    <property type="component" value="Unassembled WGS sequence"/>
</dbReference>
<dbReference type="InterPro" id="IPR002123">
    <property type="entry name" value="Plipid/glycerol_acylTrfase"/>
</dbReference>
<sequence length="213" mass="23296">MWFWLLKWVLLGPVVRWYARPTVVGDLPKDGPVIVAANHLTEIDSFVLCLVLIRKPRFVAKSEYFEGGGLRGRAERWLMKVTGQIPVDRSGGDAAAVALDAAERVLRDGGVWAIYPEGTRSPDGRLHRGHTGAMRVAQRVPEAKVVPVGIVGTRAVDVPGRNGWRRGRVRVTIGGTLDVPRADCREATDALMDAIGALSGQERVDRYSHRSGA</sequence>
<dbReference type="SMART" id="SM00563">
    <property type="entry name" value="PlsC"/>
    <property type="match status" value="1"/>
</dbReference>
<reference evidence="4 5" key="1">
    <citation type="submission" date="2019-06" db="EMBL/GenBank/DDBJ databases">
        <title>Sequencing the genomes of 1000 actinobacteria strains.</title>
        <authorList>
            <person name="Klenk H.-P."/>
        </authorList>
    </citation>
    <scope>NUCLEOTIDE SEQUENCE [LARGE SCALE GENOMIC DNA]</scope>
    <source>
        <strain evidence="4 5">DSM 25218</strain>
    </source>
</reference>
<evidence type="ECO:0000313" key="4">
    <source>
        <dbReference type="EMBL" id="TQL67688.1"/>
    </source>
</evidence>
<evidence type="ECO:0000259" key="3">
    <source>
        <dbReference type="SMART" id="SM00563"/>
    </source>
</evidence>
<gene>
    <name evidence="4" type="ORF">FB381_1570</name>
</gene>
<dbReference type="RefSeq" id="WP_141779758.1">
    <property type="nucleotide sequence ID" value="NZ_VFOV01000001.1"/>
</dbReference>
<dbReference type="GO" id="GO:0003841">
    <property type="term" value="F:1-acylglycerol-3-phosphate O-acyltransferase activity"/>
    <property type="evidence" value="ECO:0007669"/>
    <property type="project" value="TreeGrafter"/>
</dbReference>
<name>A0A543A555_9ACTN</name>
<dbReference type="GO" id="GO:0005886">
    <property type="term" value="C:plasma membrane"/>
    <property type="evidence" value="ECO:0007669"/>
    <property type="project" value="TreeGrafter"/>
</dbReference>
<keyword evidence="1 4" id="KW-0808">Transferase</keyword>
<dbReference type="CDD" id="cd07989">
    <property type="entry name" value="LPLAT_AGPAT-like"/>
    <property type="match status" value="1"/>
</dbReference>
<dbReference type="PANTHER" id="PTHR10434:SF11">
    <property type="entry name" value="1-ACYL-SN-GLYCEROL-3-PHOSPHATE ACYLTRANSFERASE"/>
    <property type="match status" value="1"/>
</dbReference>
<dbReference type="Pfam" id="PF01553">
    <property type="entry name" value="Acyltransferase"/>
    <property type="match status" value="1"/>
</dbReference>
<evidence type="ECO:0000256" key="2">
    <source>
        <dbReference type="ARBA" id="ARBA00023315"/>
    </source>
</evidence>
<comment type="caution">
    <text evidence="4">The sequence shown here is derived from an EMBL/GenBank/DDBJ whole genome shotgun (WGS) entry which is preliminary data.</text>
</comment>
<feature type="domain" description="Phospholipid/glycerol acyltransferase" evidence="3">
    <location>
        <begin position="33"/>
        <end position="153"/>
    </location>
</feature>
<dbReference type="EMBL" id="VFOV01000001">
    <property type="protein sequence ID" value="TQL67688.1"/>
    <property type="molecule type" value="Genomic_DNA"/>
</dbReference>
<accession>A0A543A555</accession>
<protein>
    <submittedName>
        <fullName evidence="4">1-acyl-sn-glycerol-3-phosphate acyltransferase</fullName>
    </submittedName>
</protein>
<evidence type="ECO:0000256" key="1">
    <source>
        <dbReference type="ARBA" id="ARBA00022679"/>
    </source>
</evidence>
<dbReference type="SUPFAM" id="SSF69593">
    <property type="entry name" value="Glycerol-3-phosphate (1)-acyltransferase"/>
    <property type="match status" value="1"/>
</dbReference>
<dbReference type="GO" id="GO:0006654">
    <property type="term" value="P:phosphatidic acid biosynthetic process"/>
    <property type="evidence" value="ECO:0007669"/>
    <property type="project" value="TreeGrafter"/>
</dbReference>
<dbReference type="AlphaFoldDB" id="A0A543A555"/>
<keyword evidence="5" id="KW-1185">Reference proteome</keyword>
<organism evidence="4 5">
    <name type="scientific">Nocardioides albertanoniae</name>
    <dbReference type="NCBI Taxonomy" id="1175486"/>
    <lineage>
        <taxon>Bacteria</taxon>
        <taxon>Bacillati</taxon>
        <taxon>Actinomycetota</taxon>
        <taxon>Actinomycetes</taxon>
        <taxon>Propionibacteriales</taxon>
        <taxon>Nocardioidaceae</taxon>
        <taxon>Nocardioides</taxon>
    </lineage>
</organism>
<dbReference type="OrthoDB" id="9808424at2"/>
<keyword evidence="2 4" id="KW-0012">Acyltransferase</keyword>